<evidence type="ECO:0000313" key="3">
    <source>
        <dbReference type="EMBL" id="KAF4944483.1"/>
    </source>
</evidence>
<evidence type="ECO:0000256" key="1">
    <source>
        <dbReference type="SAM" id="Coils"/>
    </source>
</evidence>
<feature type="region of interest" description="Disordered" evidence="2">
    <location>
        <begin position="130"/>
        <end position="174"/>
    </location>
</feature>
<dbReference type="AlphaFoldDB" id="A0A8H4SRT1"/>
<reference evidence="3" key="2">
    <citation type="submission" date="2020-05" db="EMBL/GenBank/DDBJ databases">
        <authorList>
            <person name="Kim H.-S."/>
            <person name="Proctor R.H."/>
            <person name="Brown D.W."/>
        </authorList>
    </citation>
    <scope>NUCLEOTIDE SEQUENCE</scope>
    <source>
        <strain evidence="3">NRRL 45417</strain>
    </source>
</reference>
<accession>A0A8H4SRT1</accession>
<comment type="caution">
    <text evidence="3">The sequence shown here is derived from an EMBL/GenBank/DDBJ whole genome shotgun (WGS) entry which is preliminary data.</text>
</comment>
<reference evidence="3" key="1">
    <citation type="journal article" date="2020" name="BMC Genomics">
        <title>Correction to: Identification and distribution of gene clusters required for synthesis of sphingolipid metabolism inhibitors in diverse species of the filamentous fungus Fusarium.</title>
        <authorList>
            <person name="Kim H.S."/>
            <person name="Lohmar J.M."/>
            <person name="Busman M."/>
            <person name="Brown D.W."/>
            <person name="Naumann T.A."/>
            <person name="Divon H.H."/>
            <person name="Lysoe E."/>
            <person name="Uhlig S."/>
            <person name="Proctor R.H."/>
        </authorList>
    </citation>
    <scope>NUCLEOTIDE SEQUENCE</scope>
    <source>
        <strain evidence="3">NRRL 45417</strain>
    </source>
</reference>
<keyword evidence="1" id="KW-0175">Coiled coil</keyword>
<gene>
    <name evidence="3" type="ORF">FGADI_12659</name>
</gene>
<proteinExistence type="predicted"/>
<feature type="compositionally biased region" description="Acidic residues" evidence="2">
    <location>
        <begin position="130"/>
        <end position="142"/>
    </location>
</feature>
<dbReference type="OrthoDB" id="5104574at2759"/>
<feature type="coiled-coil region" evidence="1">
    <location>
        <begin position="24"/>
        <end position="107"/>
    </location>
</feature>
<name>A0A8H4SRT1_9HYPO</name>
<sequence length="174" mass="19365">MSSTPEAVVKVTLYQVPSDRCGILRAKDEIIAKLTADLNRANADKECLQAQITQQVKENDILHNTIDDQAYKIGELKVEVSGQNSKLAGQEREIEALETQLVIYQRVIDEDNVSRRSDSSCTDYDLMDLTSDEEEEEEDFDQDNSISSTTDKNGSDTFGASNIKPGMGEAMEHN</sequence>
<dbReference type="EMBL" id="JABFAI010000434">
    <property type="protein sequence ID" value="KAF4944483.1"/>
    <property type="molecule type" value="Genomic_DNA"/>
</dbReference>
<evidence type="ECO:0000256" key="2">
    <source>
        <dbReference type="SAM" id="MobiDB-lite"/>
    </source>
</evidence>
<protein>
    <submittedName>
        <fullName evidence="3">Uncharacterized protein</fullName>
    </submittedName>
</protein>
<keyword evidence="4" id="KW-1185">Reference proteome</keyword>
<evidence type="ECO:0000313" key="4">
    <source>
        <dbReference type="Proteomes" id="UP000604273"/>
    </source>
</evidence>
<dbReference type="Proteomes" id="UP000604273">
    <property type="component" value="Unassembled WGS sequence"/>
</dbReference>
<organism evidence="3 4">
    <name type="scientific">Fusarium gaditjirri</name>
    <dbReference type="NCBI Taxonomy" id="282569"/>
    <lineage>
        <taxon>Eukaryota</taxon>
        <taxon>Fungi</taxon>
        <taxon>Dikarya</taxon>
        <taxon>Ascomycota</taxon>
        <taxon>Pezizomycotina</taxon>
        <taxon>Sordariomycetes</taxon>
        <taxon>Hypocreomycetidae</taxon>
        <taxon>Hypocreales</taxon>
        <taxon>Nectriaceae</taxon>
        <taxon>Fusarium</taxon>
        <taxon>Fusarium nisikadoi species complex</taxon>
    </lineage>
</organism>
<feature type="compositionally biased region" description="Polar residues" evidence="2">
    <location>
        <begin position="143"/>
        <end position="160"/>
    </location>
</feature>